<evidence type="ECO:0000313" key="2">
    <source>
        <dbReference type="Proteomes" id="UP001165960"/>
    </source>
</evidence>
<proteinExistence type="predicted"/>
<reference evidence="1" key="1">
    <citation type="submission" date="2022-04" db="EMBL/GenBank/DDBJ databases">
        <title>Genome of the entomopathogenic fungus Entomophthora muscae.</title>
        <authorList>
            <person name="Elya C."/>
            <person name="Lovett B.R."/>
            <person name="Lee E."/>
            <person name="Macias A.M."/>
            <person name="Hajek A.E."/>
            <person name="De Bivort B.L."/>
            <person name="Kasson M.T."/>
            <person name="De Fine Licht H.H."/>
            <person name="Stajich J.E."/>
        </authorList>
    </citation>
    <scope>NUCLEOTIDE SEQUENCE</scope>
    <source>
        <strain evidence="1">Berkeley</strain>
    </source>
</reference>
<organism evidence="1 2">
    <name type="scientific">Entomophthora muscae</name>
    <dbReference type="NCBI Taxonomy" id="34485"/>
    <lineage>
        <taxon>Eukaryota</taxon>
        <taxon>Fungi</taxon>
        <taxon>Fungi incertae sedis</taxon>
        <taxon>Zoopagomycota</taxon>
        <taxon>Entomophthoromycotina</taxon>
        <taxon>Entomophthoromycetes</taxon>
        <taxon>Entomophthorales</taxon>
        <taxon>Entomophthoraceae</taxon>
        <taxon>Entomophthora</taxon>
    </lineage>
</organism>
<protein>
    <submittedName>
        <fullName evidence="1">Uncharacterized protein</fullName>
    </submittedName>
</protein>
<comment type="caution">
    <text evidence="1">The sequence shown here is derived from an EMBL/GenBank/DDBJ whole genome shotgun (WGS) entry which is preliminary data.</text>
</comment>
<keyword evidence="2" id="KW-1185">Reference proteome</keyword>
<sequence>MRQGLVLVYLALSVALVASQCVICDDASTLDCSSCNGGICSKTIRTCMECPRIVCEAPQQKKTPAPAIWVTTIAGGILALIALIAAIIYRRTHLRNQQVKRSSNTSMIELISRMAPVRANSNRSRGTMSNHAPVLPYPVLTRASNLSLNFHRVWHSKDIQFTGTMGNGRTISQSSIDLGAVLKPVRITNGLASMDQKSPMSMLSHRLNAITPPPHFSEKHHSMCVSSSFPLPSPVQINPPLVSPVKPVEFGFSPSPSPVHFFDTSTHSQNTNRFSTSTALIPTHQPPPDIRASLPIVKSNSISPPVILLHRTFLNLCYHLFYRRHPTLPLAMRCHN</sequence>
<dbReference type="Proteomes" id="UP001165960">
    <property type="component" value="Unassembled WGS sequence"/>
</dbReference>
<accession>A0ACC2SBT2</accession>
<gene>
    <name evidence="1" type="ORF">DSO57_1037204</name>
</gene>
<dbReference type="EMBL" id="QTSX02005359">
    <property type="protein sequence ID" value="KAJ9059859.1"/>
    <property type="molecule type" value="Genomic_DNA"/>
</dbReference>
<evidence type="ECO:0000313" key="1">
    <source>
        <dbReference type="EMBL" id="KAJ9059859.1"/>
    </source>
</evidence>
<name>A0ACC2SBT2_9FUNG</name>